<evidence type="ECO:0000313" key="6">
    <source>
        <dbReference type="Proteomes" id="UP000278746"/>
    </source>
</evidence>
<dbReference type="EMBL" id="RHIB01000001">
    <property type="protein sequence ID" value="RNA68571.1"/>
    <property type="molecule type" value="Genomic_DNA"/>
</dbReference>
<accession>A0A3M7TTM9</accession>
<dbReference type="PANTHER" id="PTHR47504">
    <property type="entry name" value="RIGHT ORIGIN-BINDING PROTEIN"/>
    <property type="match status" value="1"/>
</dbReference>
<dbReference type="InterPro" id="IPR050959">
    <property type="entry name" value="MarA-like"/>
</dbReference>
<dbReference type="InterPro" id="IPR009057">
    <property type="entry name" value="Homeodomain-like_sf"/>
</dbReference>
<dbReference type="RefSeq" id="WP_122896096.1">
    <property type="nucleotide sequence ID" value="NZ_RHIB01000001.1"/>
</dbReference>
<evidence type="ECO:0000256" key="2">
    <source>
        <dbReference type="ARBA" id="ARBA00023125"/>
    </source>
</evidence>
<dbReference type="Proteomes" id="UP000278746">
    <property type="component" value="Unassembled WGS sequence"/>
</dbReference>
<dbReference type="InterPro" id="IPR020449">
    <property type="entry name" value="Tscrpt_reg_AraC-type_HTH"/>
</dbReference>
<dbReference type="SMART" id="SM00871">
    <property type="entry name" value="AraC_E_bind"/>
    <property type="match status" value="1"/>
</dbReference>
<sequence length="283" mass="32205">MTLVESLKQTINIIEKALPDSVSMEEAAKTAHMSPAHLQKAFTVLTGMTVGEYIRKRRLTLAAEELTRGDRRVIDIALAFGYETPESFAKAFRRQHGIAPKEARNPGARLSCYNRLLIHVTLKGEKAMNYRIEEREEFQAVGIHREMSMVDNEQSRKIPKLWGEVNENGTSETLFKLNNGDLEGVLGVCVDKGNEMLDYWVATEFKGAVPKGFEQIKIPASKWAVFEVHGAMPDAMQKAWEQIFSEWFPSSNYEHAGTMDFEMYKKGDPMSETYYSEIWIPVK</sequence>
<evidence type="ECO:0000256" key="1">
    <source>
        <dbReference type="ARBA" id="ARBA00023015"/>
    </source>
</evidence>
<keyword evidence="2" id="KW-0238">DNA-binding</keyword>
<feature type="domain" description="HTH araC/xylS-type" evidence="4">
    <location>
        <begin position="8"/>
        <end position="106"/>
    </location>
</feature>
<dbReference type="PROSITE" id="PS01124">
    <property type="entry name" value="HTH_ARAC_FAMILY_2"/>
    <property type="match status" value="1"/>
</dbReference>
<dbReference type="Pfam" id="PF14526">
    <property type="entry name" value="Cass2"/>
    <property type="match status" value="1"/>
</dbReference>
<dbReference type="Gene3D" id="3.20.80.10">
    <property type="entry name" value="Regulatory factor, effector binding domain"/>
    <property type="match status" value="1"/>
</dbReference>
<dbReference type="GO" id="GO:0003700">
    <property type="term" value="F:DNA-binding transcription factor activity"/>
    <property type="evidence" value="ECO:0007669"/>
    <property type="project" value="InterPro"/>
</dbReference>
<dbReference type="InterPro" id="IPR018060">
    <property type="entry name" value="HTH_AraC"/>
</dbReference>
<dbReference type="SMART" id="SM00342">
    <property type="entry name" value="HTH_ARAC"/>
    <property type="match status" value="1"/>
</dbReference>
<organism evidence="5 6">
    <name type="scientific">Alteribacter keqinensis</name>
    <dbReference type="NCBI Taxonomy" id="2483800"/>
    <lineage>
        <taxon>Bacteria</taxon>
        <taxon>Bacillati</taxon>
        <taxon>Bacillota</taxon>
        <taxon>Bacilli</taxon>
        <taxon>Bacillales</taxon>
        <taxon>Bacillaceae</taxon>
        <taxon>Alteribacter</taxon>
    </lineage>
</organism>
<dbReference type="GO" id="GO:0043565">
    <property type="term" value="F:sequence-specific DNA binding"/>
    <property type="evidence" value="ECO:0007669"/>
    <property type="project" value="InterPro"/>
</dbReference>
<evidence type="ECO:0000256" key="3">
    <source>
        <dbReference type="ARBA" id="ARBA00023163"/>
    </source>
</evidence>
<dbReference type="InterPro" id="IPR010499">
    <property type="entry name" value="AraC_E-bd"/>
</dbReference>
<dbReference type="InterPro" id="IPR018062">
    <property type="entry name" value="HTH_AraC-typ_CS"/>
</dbReference>
<dbReference type="SUPFAM" id="SSF55136">
    <property type="entry name" value="Probable bacterial effector-binding domain"/>
    <property type="match status" value="1"/>
</dbReference>
<dbReference type="Gene3D" id="1.10.10.60">
    <property type="entry name" value="Homeodomain-like"/>
    <property type="match status" value="2"/>
</dbReference>
<dbReference type="SUPFAM" id="SSF46689">
    <property type="entry name" value="Homeodomain-like"/>
    <property type="match status" value="2"/>
</dbReference>
<gene>
    <name evidence="5" type="ORF">EBO34_00965</name>
</gene>
<dbReference type="OrthoDB" id="9801123at2"/>
<dbReference type="Pfam" id="PF12833">
    <property type="entry name" value="HTH_18"/>
    <property type="match status" value="1"/>
</dbReference>
<keyword evidence="1" id="KW-0805">Transcription regulation</keyword>
<reference evidence="5 6" key="1">
    <citation type="submission" date="2018-10" db="EMBL/GenBank/DDBJ databases">
        <title>Bacillus Keqinensis sp. nov., a moderately halophilic bacterium isolated from a saline-alkaline lake.</title>
        <authorList>
            <person name="Wang H."/>
        </authorList>
    </citation>
    <scope>NUCLEOTIDE SEQUENCE [LARGE SCALE GENOMIC DNA]</scope>
    <source>
        <strain evidence="5 6">KQ-3</strain>
    </source>
</reference>
<evidence type="ECO:0000313" key="5">
    <source>
        <dbReference type="EMBL" id="RNA68571.1"/>
    </source>
</evidence>
<dbReference type="PRINTS" id="PR00032">
    <property type="entry name" value="HTHARAC"/>
</dbReference>
<comment type="caution">
    <text evidence="5">The sequence shown here is derived from an EMBL/GenBank/DDBJ whole genome shotgun (WGS) entry which is preliminary data.</text>
</comment>
<dbReference type="PANTHER" id="PTHR47504:SF5">
    <property type="entry name" value="RIGHT ORIGIN-BINDING PROTEIN"/>
    <property type="match status" value="1"/>
</dbReference>
<dbReference type="PROSITE" id="PS00041">
    <property type="entry name" value="HTH_ARAC_FAMILY_1"/>
    <property type="match status" value="1"/>
</dbReference>
<dbReference type="InterPro" id="IPR011256">
    <property type="entry name" value="Reg_factor_effector_dom_sf"/>
</dbReference>
<dbReference type="AlphaFoldDB" id="A0A3M7TTM9"/>
<evidence type="ECO:0000259" key="4">
    <source>
        <dbReference type="PROSITE" id="PS01124"/>
    </source>
</evidence>
<name>A0A3M7TTM9_9BACI</name>
<proteinExistence type="predicted"/>
<keyword evidence="3" id="KW-0804">Transcription</keyword>
<protein>
    <submittedName>
        <fullName evidence="5">AraC family transcriptional regulator</fullName>
    </submittedName>
</protein>
<keyword evidence="6" id="KW-1185">Reference proteome</keyword>
<dbReference type="InterPro" id="IPR029441">
    <property type="entry name" value="Cass2"/>
</dbReference>